<protein>
    <recommendedName>
        <fullName evidence="3">asparagine synthase (glutamine-hydrolyzing)</fullName>
        <ecNumber evidence="3">6.3.5.4</ecNumber>
    </recommendedName>
</protein>
<dbReference type="EC" id="6.3.5.4" evidence="3"/>
<keyword evidence="6" id="KW-0028">Amino-acid biosynthesis</keyword>
<proteinExistence type="inferred from homology"/>
<feature type="domain" description="Glutamine amidotransferase type-2" evidence="9">
    <location>
        <begin position="1"/>
        <end position="194"/>
    </location>
</feature>
<evidence type="ECO:0000313" key="10">
    <source>
        <dbReference type="EMBL" id="RKQ83572.1"/>
    </source>
</evidence>
<dbReference type="PANTHER" id="PTHR43284:SF1">
    <property type="entry name" value="ASPARAGINE SYNTHETASE"/>
    <property type="match status" value="1"/>
</dbReference>
<feature type="binding site" evidence="8">
    <location>
        <begin position="346"/>
        <end position="347"/>
    </location>
    <ligand>
        <name>ATP</name>
        <dbReference type="ChEBI" id="CHEBI:30616"/>
    </ligand>
</feature>
<evidence type="ECO:0000256" key="7">
    <source>
        <dbReference type="ARBA" id="ARBA00048741"/>
    </source>
</evidence>
<evidence type="ECO:0000256" key="5">
    <source>
        <dbReference type="ARBA" id="ARBA00022840"/>
    </source>
</evidence>
<dbReference type="CDD" id="cd01991">
    <property type="entry name" value="Asn_synthase_B_C"/>
    <property type="match status" value="1"/>
</dbReference>
<comment type="caution">
    <text evidence="10">The sequence shown here is derived from an EMBL/GenBank/DDBJ whole genome shotgun (WGS) entry which is preliminary data.</text>
</comment>
<evidence type="ECO:0000256" key="3">
    <source>
        <dbReference type="ARBA" id="ARBA00012737"/>
    </source>
</evidence>
<comment type="catalytic activity">
    <reaction evidence="7">
        <text>L-aspartate + L-glutamine + ATP + H2O = L-asparagine + L-glutamate + AMP + diphosphate + H(+)</text>
        <dbReference type="Rhea" id="RHEA:12228"/>
        <dbReference type="ChEBI" id="CHEBI:15377"/>
        <dbReference type="ChEBI" id="CHEBI:15378"/>
        <dbReference type="ChEBI" id="CHEBI:29985"/>
        <dbReference type="ChEBI" id="CHEBI:29991"/>
        <dbReference type="ChEBI" id="CHEBI:30616"/>
        <dbReference type="ChEBI" id="CHEBI:33019"/>
        <dbReference type="ChEBI" id="CHEBI:58048"/>
        <dbReference type="ChEBI" id="CHEBI:58359"/>
        <dbReference type="ChEBI" id="CHEBI:456215"/>
        <dbReference type="EC" id="6.3.5.4"/>
    </reaction>
</comment>
<evidence type="ECO:0000313" key="11">
    <source>
        <dbReference type="Proteomes" id="UP000267019"/>
    </source>
</evidence>
<dbReference type="InterPro" id="IPR051786">
    <property type="entry name" value="ASN_synthetase/amidase"/>
</dbReference>
<accession>A0A660KVV0</accession>
<dbReference type="Proteomes" id="UP000267019">
    <property type="component" value="Unassembled WGS sequence"/>
</dbReference>
<evidence type="ECO:0000259" key="9">
    <source>
        <dbReference type="PROSITE" id="PS51278"/>
    </source>
</evidence>
<gene>
    <name evidence="10" type="ORF">C7438_1599</name>
</gene>
<dbReference type="PIRSF" id="PIRSF001589">
    <property type="entry name" value="Asn_synthetase_glu-h"/>
    <property type="match status" value="1"/>
</dbReference>
<keyword evidence="11" id="KW-1185">Reference proteome</keyword>
<dbReference type="SUPFAM" id="SSF52402">
    <property type="entry name" value="Adenine nucleotide alpha hydrolases-like"/>
    <property type="match status" value="1"/>
</dbReference>
<dbReference type="InterPro" id="IPR006426">
    <property type="entry name" value="Asn_synth_AEB"/>
</dbReference>
<dbReference type="PANTHER" id="PTHR43284">
    <property type="entry name" value="ASPARAGINE SYNTHETASE (GLUTAMINE-HYDROLYZING)"/>
    <property type="match status" value="1"/>
</dbReference>
<evidence type="ECO:0000256" key="1">
    <source>
        <dbReference type="ARBA" id="ARBA00005187"/>
    </source>
</evidence>
<evidence type="ECO:0000256" key="2">
    <source>
        <dbReference type="ARBA" id="ARBA00005752"/>
    </source>
</evidence>
<dbReference type="InterPro" id="IPR017932">
    <property type="entry name" value="GATase_2_dom"/>
</dbReference>
<dbReference type="Pfam" id="PF00733">
    <property type="entry name" value="Asn_synthase"/>
    <property type="match status" value="1"/>
</dbReference>
<evidence type="ECO:0000256" key="4">
    <source>
        <dbReference type="ARBA" id="ARBA00022741"/>
    </source>
</evidence>
<dbReference type="GO" id="GO:0006529">
    <property type="term" value="P:asparagine biosynthetic process"/>
    <property type="evidence" value="ECO:0007669"/>
    <property type="project" value="UniProtKB-KW"/>
</dbReference>
<dbReference type="Gene3D" id="3.60.20.10">
    <property type="entry name" value="Glutamine Phosphoribosylpyrophosphate, subunit 1, domain 1"/>
    <property type="match status" value="1"/>
</dbReference>
<feature type="binding site" evidence="8">
    <location>
        <position position="245"/>
    </location>
    <ligand>
        <name>ATP</name>
        <dbReference type="ChEBI" id="CHEBI:30616"/>
    </ligand>
</feature>
<dbReference type="InterPro" id="IPR014729">
    <property type="entry name" value="Rossmann-like_a/b/a_fold"/>
</dbReference>
<dbReference type="GO" id="GO:0005524">
    <property type="term" value="F:ATP binding"/>
    <property type="evidence" value="ECO:0007669"/>
    <property type="project" value="UniProtKB-KW"/>
</dbReference>
<dbReference type="GO" id="GO:0005829">
    <property type="term" value="C:cytosol"/>
    <property type="evidence" value="ECO:0007669"/>
    <property type="project" value="TreeGrafter"/>
</dbReference>
<sequence>MAAMAREKSSSVPFWGVVGHRVSSVPVNFTPPISGNRPPYRDDEGRYLLWFSGELENVESLRKRVKIEPSALSTFGEKEQEVLFLSVWKALGKEGLSQLTGTFVFTLVDLKERLIYLGGDPYGLQTLYYVPAPDALFFATRILPILEISDIKRQGNPDLLYIYLQWGLIPTPGETFFREVYRVPPGFVYIAPLDALESGRLERFVSPSLEEPERVPFQVAKERVRELFFHALAEASGKEERLGVLLSGGVDSSAIVVGLRYLFPQRDVYAVSFVDDELVEEERFVDLAARAGQAHIHKFRIHPDELVADIEDLVRAQEEPFGSTSVYAQFRGFQVARTLGLPVLFSGQGADELLGGYLYLRGLRLASLWRGGKRVEALDFLLRNYRTLTGGKSFFVYVLPQFFPFLIKKDSKRNSWLNLRWFEEHGSSLVELSKKVILRYYQKECVQKENIHNFFVKSLPTLLRYESKNEHYFGIKKRNPYLNKEFVDLIQRLPEEYLVSRDGMTKWIFREAMRGIVPNEILDRKDKMGFATPERQWLLSLSPWVSSLLRGIDQERFPFFQREALLREWDRVQQNKALFDFRVWRWINVILWAKMFDVAFE</sequence>
<reference evidence="10 11" key="1">
    <citation type="submission" date="2018-10" db="EMBL/GenBank/DDBJ databases">
        <title>Genomic Encyclopedia of Type Strains, Phase IV (KMG-IV): sequencing the most valuable type-strain genomes for metagenomic binning, comparative biology and taxonomic classification.</title>
        <authorList>
            <person name="Goeker M."/>
        </authorList>
    </citation>
    <scope>NUCLEOTIDE SEQUENCE [LARGE SCALE GENOMIC DNA]</scope>
    <source>
        <strain evidence="10 11">DSM 22653</strain>
    </source>
</reference>
<dbReference type="Gene3D" id="3.40.50.620">
    <property type="entry name" value="HUPs"/>
    <property type="match status" value="1"/>
</dbReference>
<dbReference type="PROSITE" id="PS51278">
    <property type="entry name" value="GATASE_TYPE_2"/>
    <property type="match status" value="1"/>
</dbReference>
<keyword evidence="5 8" id="KW-0067">ATP-binding</keyword>
<dbReference type="Pfam" id="PF13537">
    <property type="entry name" value="GATase_7"/>
    <property type="match status" value="1"/>
</dbReference>
<dbReference type="AlphaFoldDB" id="A0A660KVV0"/>
<dbReference type="InterPro" id="IPR001962">
    <property type="entry name" value="Asn_synthase"/>
</dbReference>
<dbReference type="InterPro" id="IPR029055">
    <property type="entry name" value="Ntn_hydrolases_N"/>
</dbReference>
<evidence type="ECO:0000256" key="6">
    <source>
        <dbReference type="ARBA" id="ARBA00022888"/>
    </source>
</evidence>
<comment type="similarity">
    <text evidence="2">Belongs to the asparagine synthetase family.</text>
</comment>
<keyword evidence="4 8" id="KW-0547">Nucleotide-binding</keyword>
<dbReference type="SUPFAM" id="SSF56235">
    <property type="entry name" value="N-terminal nucleophile aminohydrolases (Ntn hydrolases)"/>
    <property type="match status" value="1"/>
</dbReference>
<dbReference type="EMBL" id="RBIJ01000006">
    <property type="protein sequence ID" value="RKQ83572.1"/>
    <property type="molecule type" value="Genomic_DNA"/>
</dbReference>
<comment type="pathway">
    <text evidence="1">Amino-acid biosynthesis; L-asparagine biosynthesis; L-asparagine from L-aspartate (L-Gln route): step 1/1.</text>
</comment>
<organism evidence="10 11">
    <name type="scientific">Brockia lithotrophica</name>
    <dbReference type="NCBI Taxonomy" id="933949"/>
    <lineage>
        <taxon>Bacteria</taxon>
        <taxon>Bacillati</taxon>
        <taxon>Bacillota</taxon>
        <taxon>Bacilli</taxon>
        <taxon>Bacillales</taxon>
        <taxon>Bacillales Family X. Incertae Sedis</taxon>
        <taxon>Brockia</taxon>
    </lineage>
</organism>
<keyword evidence="6" id="KW-0061">Asparagine biosynthesis</keyword>
<feature type="binding site" evidence="8">
    <location>
        <position position="271"/>
    </location>
    <ligand>
        <name>ATP</name>
        <dbReference type="ChEBI" id="CHEBI:30616"/>
    </ligand>
</feature>
<name>A0A660KVV0_9BACL</name>
<dbReference type="GO" id="GO:0004066">
    <property type="term" value="F:asparagine synthase (glutamine-hydrolyzing) activity"/>
    <property type="evidence" value="ECO:0007669"/>
    <property type="project" value="UniProtKB-EC"/>
</dbReference>
<evidence type="ECO:0000256" key="8">
    <source>
        <dbReference type="PIRSR" id="PIRSR001589-2"/>
    </source>
</evidence>